<dbReference type="PROSITE" id="PS50111">
    <property type="entry name" value="CHEMOTAXIS_TRANSDUC_2"/>
    <property type="match status" value="1"/>
</dbReference>
<dbReference type="SUPFAM" id="SSF55785">
    <property type="entry name" value="PYP-like sensor domain (PAS domain)"/>
    <property type="match status" value="1"/>
</dbReference>
<dbReference type="Pfam" id="PF00015">
    <property type="entry name" value="MCPsignal"/>
    <property type="match status" value="1"/>
</dbReference>
<dbReference type="PRINTS" id="PR00260">
    <property type="entry name" value="CHEMTRNSDUCR"/>
</dbReference>
<evidence type="ECO:0000256" key="3">
    <source>
        <dbReference type="ARBA" id="ARBA00029447"/>
    </source>
</evidence>
<name>A0A5Q6PDY5_VIBCL</name>
<organism evidence="8 9">
    <name type="scientific">Vibrio cholerae</name>
    <dbReference type="NCBI Taxonomy" id="666"/>
    <lineage>
        <taxon>Bacteria</taxon>
        <taxon>Pseudomonadati</taxon>
        <taxon>Pseudomonadota</taxon>
        <taxon>Gammaproteobacteria</taxon>
        <taxon>Vibrionales</taxon>
        <taxon>Vibrionaceae</taxon>
        <taxon>Vibrio</taxon>
    </lineage>
</organism>
<dbReference type="InterPro" id="IPR000014">
    <property type="entry name" value="PAS"/>
</dbReference>
<dbReference type="InterPro" id="IPR035965">
    <property type="entry name" value="PAS-like_dom_sf"/>
</dbReference>
<feature type="coiled-coil region" evidence="5">
    <location>
        <begin position="491"/>
        <end position="518"/>
    </location>
</feature>
<comment type="subcellular location">
    <subcellularLocation>
        <location evidence="1">Membrane</location>
    </subcellularLocation>
</comment>
<evidence type="ECO:0000259" key="7">
    <source>
        <dbReference type="PROSITE" id="PS50111"/>
    </source>
</evidence>
<proteinExistence type="inferred from homology"/>
<dbReference type="GO" id="GO:0016020">
    <property type="term" value="C:membrane"/>
    <property type="evidence" value="ECO:0007669"/>
    <property type="project" value="UniProtKB-SubCell"/>
</dbReference>
<keyword evidence="2 4" id="KW-0807">Transducer</keyword>
<evidence type="ECO:0000256" key="2">
    <source>
        <dbReference type="ARBA" id="ARBA00023224"/>
    </source>
</evidence>
<comment type="caution">
    <text evidence="8">The sequence shown here is derived from an EMBL/GenBank/DDBJ whole genome shotgun (WGS) entry which is preliminary data.</text>
</comment>
<dbReference type="Gene3D" id="3.30.450.20">
    <property type="entry name" value="PAS domain"/>
    <property type="match status" value="1"/>
</dbReference>
<dbReference type="SMART" id="SM00283">
    <property type="entry name" value="MA"/>
    <property type="match status" value="1"/>
</dbReference>
<dbReference type="PANTHER" id="PTHR32089:SF112">
    <property type="entry name" value="LYSOZYME-LIKE PROTEIN-RELATED"/>
    <property type="match status" value="1"/>
</dbReference>
<dbReference type="GO" id="GO:0004888">
    <property type="term" value="F:transmembrane signaling receptor activity"/>
    <property type="evidence" value="ECO:0007669"/>
    <property type="project" value="InterPro"/>
</dbReference>
<feature type="region of interest" description="Disordered" evidence="6">
    <location>
        <begin position="291"/>
        <end position="318"/>
    </location>
</feature>
<sequence length="518" mass="57259">MASEQEFTYPSDYKIVSITDPSSIIKYSSPHFNEVAGYDEGELLGQPHNVIRHPDMPKAAFKNLWTHIQSGRHWMGMVKNKKRDGGYYWVDAFTSPIMKNGKVVEYQSVRLSPKREYVDRAEKAYKKIRNNSKPLKLKLPKTRLWQRCLMVFAVNLLAAYQLLTLMTPEAALLGFFGLCVLSVYILTRPLEKLCKRSKEVFNNPLMEYIYTGDVSDFSEIELAMKMQSSHTESILGRMSVTVMENCKDTVSSMGDLSKYGDEVTKNLNDQKGEIEQVATAMSQMQASSLEISSSAQKTSLSNSEAKAAMESGHKSVEDSTNAIVNLSNELNEIAGMLDTLSQQSSQIGKVVDVIHGVADQTNLLALNAAIEAARAGEAGRGFAVVASEVKVLAQRTQLSIAEIQSVVDALQSNISNLVLRLNNGKSHSDNCVERITSTSEKIAQIGNLIGDVLEAGEQMAVAIEKQSVVAKEINQNIQMINEQCSESFELMTQTNAKINNVQAKAVELESVIDSFSDR</sequence>
<evidence type="ECO:0000256" key="1">
    <source>
        <dbReference type="ARBA" id="ARBA00004370"/>
    </source>
</evidence>
<dbReference type="Pfam" id="PF08447">
    <property type="entry name" value="PAS_3"/>
    <property type="match status" value="1"/>
</dbReference>
<feature type="compositionally biased region" description="Polar residues" evidence="6">
    <location>
        <begin position="291"/>
        <end position="304"/>
    </location>
</feature>
<gene>
    <name evidence="8" type="ORF">F0M16_19310</name>
</gene>
<dbReference type="NCBIfam" id="TIGR00229">
    <property type="entry name" value="sensory_box"/>
    <property type="match status" value="1"/>
</dbReference>
<dbReference type="EMBL" id="VUAA01000028">
    <property type="protein sequence ID" value="KAA1253092.1"/>
    <property type="molecule type" value="Genomic_DNA"/>
</dbReference>
<dbReference type="FunFam" id="1.10.287.950:FF:000001">
    <property type="entry name" value="Methyl-accepting chemotaxis sensory transducer"/>
    <property type="match status" value="1"/>
</dbReference>
<evidence type="ECO:0000256" key="5">
    <source>
        <dbReference type="SAM" id="Coils"/>
    </source>
</evidence>
<comment type="similarity">
    <text evidence="3">Belongs to the methyl-accepting chemotaxis (MCP) protein family.</text>
</comment>
<dbReference type="CDD" id="cd00130">
    <property type="entry name" value="PAS"/>
    <property type="match status" value="1"/>
</dbReference>
<evidence type="ECO:0000256" key="6">
    <source>
        <dbReference type="SAM" id="MobiDB-lite"/>
    </source>
</evidence>
<accession>A0A5Q6PDY5</accession>
<dbReference type="InterPro" id="IPR004090">
    <property type="entry name" value="Chemotax_Me-accpt_rcpt"/>
</dbReference>
<dbReference type="Gene3D" id="1.10.287.950">
    <property type="entry name" value="Methyl-accepting chemotaxis protein"/>
    <property type="match status" value="1"/>
</dbReference>
<dbReference type="SUPFAM" id="SSF58104">
    <property type="entry name" value="Methyl-accepting chemotaxis protein (MCP) signaling domain"/>
    <property type="match status" value="1"/>
</dbReference>
<feature type="domain" description="Methyl-accepting transducer" evidence="7">
    <location>
        <begin position="245"/>
        <end position="481"/>
    </location>
</feature>
<dbReference type="Proteomes" id="UP000323225">
    <property type="component" value="Unassembled WGS sequence"/>
</dbReference>
<dbReference type="InterPro" id="IPR004089">
    <property type="entry name" value="MCPsignal_dom"/>
</dbReference>
<dbReference type="GO" id="GO:0007165">
    <property type="term" value="P:signal transduction"/>
    <property type="evidence" value="ECO:0007669"/>
    <property type="project" value="UniProtKB-KW"/>
</dbReference>
<protein>
    <submittedName>
        <fullName evidence="8">Methyl-accepting chemotaxis protein</fullName>
    </submittedName>
</protein>
<evidence type="ECO:0000256" key="4">
    <source>
        <dbReference type="PROSITE-ProRule" id="PRU00284"/>
    </source>
</evidence>
<keyword evidence="5" id="KW-0175">Coiled coil</keyword>
<dbReference type="PANTHER" id="PTHR32089">
    <property type="entry name" value="METHYL-ACCEPTING CHEMOTAXIS PROTEIN MCPB"/>
    <property type="match status" value="1"/>
</dbReference>
<evidence type="ECO:0000313" key="8">
    <source>
        <dbReference type="EMBL" id="KAA1253092.1"/>
    </source>
</evidence>
<dbReference type="CDD" id="cd11386">
    <property type="entry name" value="MCP_signal"/>
    <property type="match status" value="1"/>
</dbReference>
<reference evidence="8 9" key="1">
    <citation type="submission" date="2019-09" db="EMBL/GenBank/DDBJ databases">
        <authorList>
            <person name="Kritzky A."/>
            <person name="Schelkanova E.Y."/>
            <person name="Alkhova Z.V."/>
            <person name="Smirnova N.I."/>
        </authorList>
    </citation>
    <scope>NUCLEOTIDE SEQUENCE [LARGE SCALE GENOMIC DNA]</scope>
    <source>
        <strain evidence="8 9">M1526</strain>
    </source>
</reference>
<dbReference type="InterPro" id="IPR013655">
    <property type="entry name" value="PAS_fold_3"/>
</dbReference>
<dbReference type="GO" id="GO:0006935">
    <property type="term" value="P:chemotaxis"/>
    <property type="evidence" value="ECO:0007669"/>
    <property type="project" value="InterPro"/>
</dbReference>
<evidence type="ECO:0000313" key="9">
    <source>
        <dbReference type="Proteomes" id="UP000323225"/>
    </source>
</evidence>
<dbReference type="AlphaFoldDB" id="A0A5Q6PDY5"/>